<dbReference type="AlphaFoldDB" id="A0A5D6VUL4"/>
<dbReference type="OrthoDB" id="573082at2"/>
<accession>A0A5D6VUL4</accession>
<dbReference type="InterPro" id="IPR009241">
    <property type="entry name" value="HigB-like"/>
</dbReference>
<protein>
    <submittedName>
        <fullName evidence="1">Type II toxin-antitoxin system RelE/ParE family toxin</fullName>
    </submittedName>
</protein>
<organism evidence="1 2">
    <name type="scientific">Selenomonas ruminis</name>
    <dbReference type="NCBI Taxonomy" id="2593411"/>
    <lineage>
        <taxon>Bacteria</taxon>
        <taxon>Bacillati</taxon>
        <taxon>Bacillota</taxon>
        <taxon>Negativicutes</taxon>
        <taxon>Selenomonadales</taxon>
        <taxon>Selenomonadaceae</taxon>
        <taxon>Selenomonas</taxon>
    </lineage>
</organism>
<name>A0A5D6VUL4_9FIRM</name>
<keyword evidence="2" id="KW-1185">Reference proteome</keyword>
<sequence>MGKDNFNIIFFELDNESCPVQEFLDSLDDKMAAKLYGMMDILAEYGNELRMPYSEHLEDGIFEVRAKVGSNITRVLYFFYVGKNIVMTNGFVKKQQKTPKAQIELAKKYRKIFLERSNRQ</sequence>
<evidence type="ECO:0000313" key="2">
    <source>
        <dbReference type="Proteomes" id="UP000323646"/>
    </source>
</evidence>
<comment type="caution">
    <text evidence="1">The sequence shown here is derived from an EMBL/GenBank/DDBJ whole genome shotgun (WGS) entry which is preliminary data.</text>
</comment>
<proteinExistence type="predicted"/>
<dbReference type="Pfam" id="PF05973">
    <property type="entry name" value="Gp49"/>
    <property type="match status" value="1"/>
</dbReference>
<gene>
    <name evidence="1" type="ORF">FZ040_13805</name>
</gene>
<dbReference type="RefSeq" id="WP_149172540.1">
    <property type="nucleotide sequence ID" value="NZ_VTOY01000037.1"/>
</dbReference>
<dbReference type="Proteomes" id="UP000323646">
    <property type="component" value="Unassembled WGS sequence"/>
</dbReference>
<reference evidence="1 2" key="1">
    <citation type="submission" date="2019-08" db="EMBL/GenBank/DDBJ databases">
        <title>Selenomonas sp. mPRGC5 and Selenomonas sp. mPRGC8 isolated from ruminal fluid of dairy goat (Capra hircus).</title>
        <authorList>
            <person name="Poothong S."/>
            <person name="Nuengjamnong C."/>
            <person name="Tanasupawat S."/>
        </authorList>
    </citation>
    <scope>NUCLEOTIDE SEQUENCE [LARGE SCALE GENOMIC DNA]</scope>
    <source>
        <strain evidence="2">mPRGC5</strain>
    </source>
</reference>
<dbReference type="EMBL" id="VTOY01000037">
    <property type="protein sequence ID" value="TYZ19017.1"/>
    <property type="molecule type" value="Genomic_DNA"/>
</dbReference>
<evidence type="ECO:0000313" key="1">
    <source>
        <dbReference type="EMBL" id="TYZ19017.1"/>
    </source>
</evidence>